<dbReference type="EMBL" id="LWDX02031865">
    <property type="protein sequence ID" value="OEL27703.1"/>
    <property type="molecule type" value="Genomic_DNA"/>
</dbReference>
<gene>
    <name evidence="1" type="ORF">BAE44_0011278</name>
</gene>
<evidence type="ECO:0000313" key="2">
    <source>
        <dbReference type="Proteomes" id="UP000095767"/>
    </source>
</evidence>
<evidence type="ECO:0000313" key="1">
    <source>
        <dbReference type="EMBL" id="OEL27703.1"/>
    </source>
</evidence>
<dbReference type="Proteomes" id="UP000095767">
    <property type="component" value="Unassembled WGS sequence"/>
</dbReference>
<proteinExistence type="predicted"/>
<dbReference type="AlphaFoldDB" id="A0A1E5VRF9"/>
<accession>A0A1E5VRF9</accession>
<name>A0A1E5VRF9_9POAL</name>
<keyword evidence="2" id="KW-1185">Reference proteome</keyword>
<sequence>MLGQIISDELLELEQQNPGAYALISEVFSQKGQWNKSANIRNRAKESGLRKLPGSSLIESVEQASNLRLRGA</sequence>
<comment type="caution">
    <text evidence="1">The sequence shown here is derived from an EMBL/GenBank/DDBJ whole genome shotgun (WGS) entry which is preliminary data.</text>
</comment>
<dbReference type="STRING" id="888268.A0A1E5VRF9"/>
<dbReference type="InterPro" id="IPR046848">
    <property type="entry name" value="E_motif"/>
</dbReference>
<reference evidence="1 2" key="1">
    <citation type="submission" date="2016-09" db="EMBL/GenBank/DDBJ databases">
        <title>The draft genome of Dichanthelium oligosanthes: A C3 panicoid grass species.</title>
        <authorList>
            <person name="Studer A.J."/>
            <person name="Schnable J.C."/>
            <person name="Brutnell T.P."/>
        </authorList>
    </citation>
    <scope>NUCLEOTIDE SEQUENCE [LARGE SCALE GENOMIC DNA]</scope>
    <source>
        <strain evidence="2">cv. Kellogg 1175</strain>
        <tissue evidence="1">Leaf</tissue>
    </source>
</reference>
<protein>
    <submittedName>
        <fullName evidence="1">Uncharacterized protein</fullName>
    </submittedName>
</protein>
<dbReference type="Pfam" id="PF20431">
    <property type="entry name" value="E_motif"/>
    <property type="match status" value="1"/>
</dbReference>
<organism evidence="1 2">
    <name type="scientific">Dichanthelium oligosanthes</name>
    <dbReference type="NCBI Taxonomy" id="888268"/>
    <lineage>
        <taxon>Eukaryota</taxon>
        <taxon>Viridiplantae</taxon>
        <taxon>Streptophyta</taxon>
        <taxon>Embryophyta</taxon>
        <taxon>Tracheophyta</taxon>
        <taxon>Spermatophyta</taxon>
        <taxon>Magnoliopsida</taxon>
        <taxon>Liliopsida</taxon>
        <taxon>Poales</taxon>
        <taxon>Poaceae</taxon>
        <taxon>PACMAD clade</taxon>
        <taxon>Panicoideae</taxon>
        <taxon>Panicodae</taxon>
        <taxon>Paniceae</taxon>
        <taxon>Dichantheliinae</taxon>
        <taxon>Dichanthelium</taxon>
    </lineage>
</organism>